<proteinExistence type="predicted"/>
<evidence type="ECO:0000313" key="2">
    <source>
        <dbReference type="Proteomes" id="UP001632038"/>
    </source>
</evidence>
<name>A0ABD3BP69_9LAMI</name>
<dbReference type="Proteomes" id="UP001632038">
    <property type="component" value="Unassembled WGS sequence"/>
</dbReference>
<sequence>MDWTLRGEILSRFFSASGGDGGSTAADVWWPRSCGVNGAASPIGYKNPSPNSICSQFSFQNHIHISNIRPIRLFSRSADLTAASHGGSRWFRLCCKRAEFEPNKKWVWIGLFRTVNGLIRKWAKVDELAGDEFRFSVLESIKEWIQS</sequence>
<gene>
    <name evidence="1" type="ORF">CASFOL_036873</name>
</gene>
<protein>
    <submittedName>
        <fullName evidence="1">Uncharacterized protein</fullName>
    </submittedName>
</protein>
<dbReference type="AlphaFoldDB" id="A0ABD3BP69"/>
<reference evidence="2" key="1">
    <citation type="journal article" date="2024" name="IScience">
        <title>Strigolactones Initiate the Formation of Haustorium-like Structures in Castilleja.</title>
        <authorList>
            <person name="Buerger M."/>
            <person name="Peterson D."/>
            <person name="Chory J."/>
        </authorList>
    </citation>
    <scope>NUCLEOTIDE SEQUENCE [LARGE SCALE GENOMIC DNA]</scope>
</reference>
<organism evidence="1 2">
    <name type="scientific">Castilleja foliolosa</name>
    <dbReference type="NCBI Taxonomy" id="1961234"/>
    <lineage>
        <taxon>Eukaryota</taxon>
        <taxon>Viridiplantae</taxon>
        <taxon>Streptophyta</taxon>
        <taxon>Embryophyta</taxon>
        <taxon>Tracheophyta</taxon>
        <taxon>Spermatophyta</taxon>
        <taxon>Magnoliopsida</taxon>
        <taxon>eudicotyledons</taxon>
        <taxon>Gunneridae</taxon>
        <taxon>Pentapetalae</taxon>
        <taxon>asterids</taxon>
        <taxon>lamiids</taxon>
        <taxon>Lamiales</taxon>
        <taxon>Orobanchaceae</taxon>
        <taxon>Pedicularideae</taxon>
        <taxon>Castillejinae</taxon>
        <taxon>Castilleja</taxon>
    </lineage>
</organism>
<evidence type="ECO:0000313" key="1">
    <source>
        <dbReference type="EMBL" id="KAL3619303.1"/>
    </source>
</evidence>
<keyword evidence="2" id="KW-1185">Reference proteome</keyword>
<dbReference type="EMBL" id="JAVIJP010000069">
    <property type="protein sequence ID" value="KAL3619303.1"/>
    <property type="molecule type" value="Genomic_DNA"/>
</dbReference>
<accession>A0ABD3BP69</accession>
<comment type="caution">
    <text evidence="1">The sequence shown here is derived from an EMBL/GenBank/DDBJ whole genome shotgun (WGS) entry which is preliminary data.</text>
</comment>